<dbReference type="AlphaFoldDB" id="A0A7M4DG65"/>
<dbReference type="Pfam" id="PF14019">
    <property type="entry name" value="DUF4235"/>
    <property type="match status" value="1"/>
</dbReference>
<organism evidence="2 3">
    <name type="scientific">Occultella aeris</name>
    <dbReference type="NCBI Taxonomy" id="2761496"/>
    <lineage>
        <taxon>Bacteria</taxon>
        <taxon>Bacillati</taxon>
        <taxon>Actinomycetota</taxon>
        <taxon>Actinomycetes</taxon>
        <taxon>Micrococcales</taxon>
        <taxon>Ruaniaceae</taxon>
        <taxon>Occultella</taxon>
    </lineage>
</organism>
<evidence type="ECO:0000256" key="1">
    <source>
        <dbReference type="SAM" id="Phobius"/>
    </source>
</evidence>
<reference evidence="2 3" key="1">
    <citation type="submission" date="2019-11" db="EMBL/GenBank/DDBJ databases">
        <authorList>
            <person name="Criscuolo A."/>
        </authorList>
    </citation>
    <scope>NUCLEOTIDE SEQUENCE [LARGE SCALE GENOMIC DNA]</scope>
    <source>
        <strain evidence="2">CIP111667</strain>
    </source>
</reference>
<evidence type="ECO:0008006" key="4">
    <source>
        <dbReference type="Google" id="ProtNLM"/>
    </source>
</evidence>
<dbReference type="RefSeq" id="WP_156739928.1">
    <property type="nucleotide sequence ID" value="NZ_CACRYJ010000016.1"/>
</dbReference>
<dbReference type="InterPro" id="IPR025329">
    <property type="entry name" value="DUF4235"/>
</dbReference>
<sequence>MSGKNQQDGNKAAKILYQPFGLVSSVVAGLIAGQVFRMVWQKALPGDRGDAPKPLESEYSFKEVLVGALIQGAIFAAVKATVSRGGARVFERWTGEWPGN</sequence>
<feature type="transmembrane region" description="Helical" evidence="1">
    <location>
        <begin position="20"/>
        <end position="40"/>
    </location>
</feature>
<proteinExistence type="predicted"/>
<protein>
    <recommendedName>
        <fullName evidence="4">DUF4235 domain-containing protein</fullName>
    </recommendedName>
</protein>
<comment type="caution">
    <text evidence="2">The sequence shown here is derived from an EMBL/GenBank/DDBJ whole genome shotgun (WGS) entry which is preliminary data.</text>
</comment>
<dbReference type="Proteomes" id="UP000419743">
    <property type="component" value="Unassembled WGS sequence"/>
</dbReference>
<dbReference type="EMBL" id="CACRYJ010000016">
    <property type="protein sequence ID" value="VZO35908.1"/>
    <property type="molecule type" value="Genomic_DNA"/>
</dbReference>
<evidence type="ECO:0000313" key="2">
    <source>
        <dbReference type="EMBL" id="VZO35908.1"/>
    </source>
</evidence>
<gene>
    <name evidence="2" type="ORF">HALOF300_01111</name>
</gene>
<keyword evidence="1" id="KW-1133">Transmembrane helix</keyword>
<keyword evidence="3" id="KW-1185">Reference proteome</keyword>
<evidence type="ECO:0000313" key="3">
    <source>
        <dbReference type="Proteomes" id="UP000419743"/>
    </source>
</evidence>
<accession>A0A7M4DG65</accession>
<keyword evidence="1" id="KW-0812">Transmembrane</keyword>
<keyword evidence="1" id="KW-0472">Membrane</keyword>
<name>A0A7M4DG65_9MICO</name>